<dbReference type="CDD" id="cd07037">
    <property type="entry name" value="TPP_PYR_MenD"/>
    <property type="match status" value="1"/>
</dbReference>
<feature type="compositionally biased region" description="Polar residues" evidence="7">
    <location>
        <begin position="194"/>
        <end position="204"/>
    </location>
</feature>
<dbReference type="UniPathway" id="UPA00079"/>
<dbReference type="GO" id="GO:0030976">
    <property type="term" value="F:thiamine pyrophosphate binding"/>
    <property type="evidence" value="ECO:0007669"/>
    <property type="project" value="UniProtKB-UniRule"/>
</dbReference>
<dbReference type="CDD" id="cd02009">
    <property type="entry name" value="TPP_SHCHC_synthase"/>
    <property type="match status" value="1"/>
</dbReference>
<dbReference type="GO" id="GO:0009234">
    <property type="term" value="P:menaquinone biosynthetic process"/>
    <property type="evidence" value="ECO:0007669"/>
    <property type="project" value="UniProtKB-UniRule"/>
</dbReference>
<evidence type="ECO:0000259" key="8">
    <source>
        <dbReference type="Pfam" id="PF02775"/>
    </source>
</evidence>
<keyword evidence="3 6" id="KW-0460">Magnesium</keyword>
<dbReference type="NCBIfam" id="TIGR00173">
    <property type="entry name" value="menD"/>
    <property type="match status" value="1"/>
</dbReference>
<keyword evidence="6" id="KW-0474">Menaquinone biosynthesis</keyword>
<comment type="pathway">
    <text evidence="6">Quinol/quinone metabolism; 1,4-dihydroxy-2-naphthoate biosynthesis; 1,4-dihydroxy-2-naphthoate from chorismate: step 2/7.</text>
</comment>
<dbReference type="HAMAP" id="MF_01659">
    <property type="entry name" value="MenD"/>
    <property type="match status" value="1"/>
</dbReference>
<dbReference type="InterPro" id="IPR029061">
    <property type="entry name" value="THDP-binding"/>
</dbReference>
<dbReference type="Gene3D" id="3.40.50.970">
    <property type="match status" value="2"/>
</dbReference>
<evidence type="ECO:0000256" key="5">
    <source>
        <dbReference type="ARBA" id="ARBA00023211"/>
    </source>
</evidence>
<comment type="function">
    <text evidence="6">Catalyzes the thiamine diphosphate-dependent decarboxylation of 2-oxoglutarate and the subsequent addition of the resulting succinic semialdehyde-thiamine pyrophosphate anion to isochorismate to yield 2-succinyl-5-enolpyruvyl-6-hydroxy-3-cyclohexene-1-carboxylate (SEPHCHC).</text>
</comment>
<keyword evidence="4 6" id="KW-0786">Thiamine pyrophosphate</keyword>
<comment type="cofactor">
    <cofactor evidence="6">
        <name>thiamine diphosphate</name>
        <dbReference type="ChEBI" id="CHEBI:58937"/>
    </cofactor>
    <text evidence="6">Binds 1 thiamine pyrophosphate per subunit.</text>
</comment>
<dbReference type="EC" id="2.2.1.9" evidence="6"/>
<dbReference type="RefSeq" id="WP_035913640.1">
    <property type="nucleotide sequence ID" value="NZ_AVPJ01000003.1"/>
</dbReference>
<evidence type="ECO:0000256" key="3">
    <source>
        <dbReference type="ARBA" id="ARBA00022842"/>
    </source>
</evidence>
<evidence type="ECO:0000256" key="7">
    <source>
        <dbReference type="SAM" id="MobiDB-lite"/>
    </source>
</evidence>
<protein>
    <recommendedName>
        <fullName evidence="6">2-succinyl-5-enolpyruvyl-6-hydroxy-3-cyclohexene-1-carboxylate synthase</fullName>
        <shortName evidence="6">SEPHCHC synthase</shortName>
        <ecNumber evidence="6">2.2.1.9</ecNumber>
    </recommendedName>
    <alternativeName>
        <fullName evidence="6">Menaquinone biosynthesis protein MenD</fullName>
    </alternativeName>
</protein>
<keyword evidence="5 6" id="KW-0464">Manganese</keyword>
<evidence type="ECO:0000313" key="11">
    <source>
        <dbReference type="Proteomes" id="UP000030002"/>
    </source>
</evidence>
<dbReference type="GO" id="GO:0070204">
    <property type="term" value="F:2-succinyl-5-enolpyruvyl-6-hydroxy-3-cyclohexene-1-carboxylic-acid synthase activity"/>
    <property type="evidence" value="ECO:0007669"/>
    <property type="project" value="UniProtKB-UniRule"/>
</dbReference>
<dbReference type="UniPathway" id="UPA01057">
    <property type="reaction ID" value="UER00164"/>
</dbReference>
<dbReference type="GO" id="GO:0030145">
    <property type="term" value="F:manganese ion binding"/>
    <property type="evidence" value="ECO:0007669"/>
    <property type="project" value="UniProtKB-UniRule"/>
</dbReference>
<feature type="domain" description="Thiamine pyrophosphate enzyme N-terminal TPP-binding" evidence="9">
    <location>
        <begin position="7"/>
        <end position="119"/>
    </location>
</feature>
<keyword evidence="11" id="KW-1185">Reference proteome</keyword>
<dbReference type="Pfam" id="PF02776">
    <property type="entry name" value="TPP_enzyme_N"/>
    <property type="match status" value="1"/>
</dbReference>
<sequence length="595" mass="61388">MNPSTALAHVLVDELIRGGVREVVLAPGSRSAPLAYAVQQAEREGRLRLHVRVDERTAGFLALGLAKGSGTPVPVITTSGTAVANLHPAVLEAHHTGVPLIVLSADRPAELRGTGANQTTVQPGIFGGAVRWSVDLPAPESVESVGAFHRTSVCRALSAALGDLMGGSLAGAGGPVHLNVGFRDPLTPDFVPQRGTSAGPSARSTRPVGAQSRDGSGVHEGRADGAPWVQVPGDGWFSGAESIADVPRTLVVVGDLTFSSVRSSQVVAWARAQGFPVIAEPVGDHDRSLVIPHGPLLLTDREWVGAHLPDRIVVAGRVTLSRAVGGLLRAEGVEVHVHPAGPDWADPSHVVSRVGELTELIGRATGDVVVDESWATSWRDAGSLVAEAVQKDAAPWGTGLAVASVVGESLPDGAQLFVGSSNPVRDLDLGLTPRSAPLTVAANRGLAGIDGCLSTAIGLALTTDAPSYAWVGDLTFLHDSNALAVGPDEPHPDLTILVTNDGGGGIFRTLEHGAPERADDFTRIFGTPTGTDFGALCRAHGIRHVLAETREAAAEALSAKPAGITVVEVPVDAESHRGAHERLREVARAALAISG</sequence>
<evidence type="ECO:0000256" key="1">
    <source>
        <dbReference type="ARBA" id="ARBA00022679"/>
    </source>
</evidence>
<dbReference type="GO" id="GO:0000287">
    <property type="term" value="F:magnesium ion binding"/>
    <property type="evidence" value="ECO:0007669"/>
    <property type="project" value="UniProtKB-UniRule"/>
</dbReference>
<evidence type="ECO:0000256" key="4">
    <source>
        <dbReference type="ARBA" id="ARBA00023052"/>
    </source>
</evidence>
<dbReference type="EMBL" id="AVPJ01000003">
    <property type="protein sequence ID" value="KGN33885.1"/>
    <property type="molecule type" value="Genomic_DNA"/>
</dbReference>
<comment type="similarity">
    <text evidence="6">Belongs to the TPP enzyme family. MenD subfamily.</text>
</comment>
<dbReference type="PANTHER" id="PTHR42916">
    <property type="entry name" value="2-SUCCINYL-5-ENOLPYRUVYL-6-HYDROXY-3-CYCLOHEXENE-1-CARBOXYLATE SYNTHASE"/>
    <property type="match status" value="1"/>
</dbReference>
<comment type="caution">
    <text evidence="10">The sequence shown here is derived from an EMBL/GenBank/DDBJ whole genome shotgun (WGS) entry which is preliminary data.</text>
</comment>
<dbReference type="PIRSF" id="PIRSF004983">
    <property type="entry name" value="MenD"/>
    <property type="match status" value="1"/>
</dbReference>
<comment type="pathway">
    <text evidence="6">Quinol/quinone metabolism; menaquinone biosynthesis.</text>
</comment>
<name>A0A0A0J8X3_9MICO</name>
<keyword evidence="2 6" id="KW-0479">Metal-binding</keyword>
<accession>A0A0A0J8X3</accession>
<dbReference type="Gene3D" id="3.40.50.1220">
    <property type="entry name" value="TPP-binding domain"/>
    <property type="match status" value="1"/>
</dbReference>
<gene>
    <name evidence="6" type="primary">menD</name>
    <name evidence="10" type="ORF">N802_08830</name>
</gene>
<dbReference type="eggNOG" id="COG1165">
    <property type="taxonomic scope" value="Bacteria"/>
</dbReference>
<feature type="domain" description="Thiamine pyrophosphate enzyme TPP-binding" evidence="8">
    <location>
        <begin position="437"/>
        <end position="568"/>
    </location>
</feature>
<dbReference type="Pfam" id="PF02775">
    <property type="entry name" value="TPP_enzyme_C"/>
    <property type="match status" value="1"/>
</dbReference>
<dbReference type="STRING" id="1385520.N802_08830"/>
<proteinExistence type="inferred from homology"/>
<comment type="subunit">
    <text evidence="6">Homodimer.</text>
</comment>
<dbReference type="PANTHER" id="PTHR42916:SF1">
    <property type="entry name" value="PROTEIN PHYLLO, CHLOROPLASTIC"/>
    <property type="match status" value="1"/>
</dbReference>
<dbReference type="InterPro" id="IPR004433">
    <property type="entry name" value="MenaQ_synth_MenD"/>
</dbReference>
<dbReference type="AlphaFoldDB" id="A0A0A0J8X3"/>
<evidence type="ECO:0000259" key="9">
    <source>
        <dbReference type="Pfam" id="PF02776"/>
    </source>
</evidence>
<feature type="region of interest" description="Disordered" evidence="7">
    <location>
        <begin position="191"/>
        <end position="224"/>
    </location>
</feature>
<keyword evidence="1 6" id="KW-0808">Transferase</keyword>
<comment type="catalytic activity">
    <reaction evidence="6">
        <text>isochorismate + 2-oxoglutarate + H(+) = 5-enolpyruvoyl-6-hydroxy-2-succinyl-cyclohex-3-ene-1-carboxylate + CO2</text>
        <dbReference type="Rhea" id="RHEA:25593"/>
        <dbReference type="ChEBI" id="CHEBI:15378"/>
        <dbReference type="ChEBI" id="CHEBI:16526"/>
        <dbReference type="ChEBI" id="CHEBI:16810"/>
        <dbReference type="ChEBI" id="CHEBI:29780"/>
        <dbReference type="ChEBI" id="CHEBI:58818"/>
        <dbReference type="EC" id="2.2.1.9"/>
    </reaction>
</comment>
<dbReference type="OrthoDB" id="9791859at2"/>
<dbReference type="SUPFAM" id="SSF52518">
    <property type="entry name" value="Thiamin diphosphate-binding fold (THDP-binding)"/>
    <property type="match status" value="2"/>
</dbReference>
<dbReference type="Proteomes" id="UP000030002">
    <property type="component" value="Unassembled WGS sequence"/>
</dbReference>
<evidence type="ECO:0000256" key="2">
    <source>
        <dbReference type="ARBA" id="ARBA00022723"/>
    </source>
</evidence>
<comment type="cofactor">
    <cofactor evidence="6">
        <name>Mg(2+)</name>
        <dbReference type="ChEBI" id="CHEBI:18420"/>
    </cofactor>
    <cofactor evidence="6">
        <name>Mn(2+)</name>
        <dbReference type="ChEBI" id="CHEBI:29035"/>
    </cofactor>
</comment>
<evidence type="ECO:0000313" key="10">
    <source>
        <dbReference type="EMBL" id="KGN33885.1"/>
    </source>
</evidence>
<reference evidence="10 11" key="1">
    <citation type="submission" date="2013-08" db="EMBL/GenBank/DDBJ databases">
        <title>The genome sequence of Knoellia sinensis.</title>
        <authorList>
            <person name="Zhu W."/>
            <person name="Wang G."/>
        </authorList>
    </citation>
    <scope>NUCLEOTIDE SEQUENCE [LARGE SCALE GENOMIC DNA]</scope>
    <source>
        <strain evidence="10 11">KCTC 19936</strain>
    </source>
</reference>
<dbReference type="InterPro" id="IPR011766">
    <property type="entry name" value="TPP_enzyme_TPP-bd"/>
</dbReference>
<evidence type="ECO:0000256" key="6">
    <source>
        <dbReference type="HAMAP-Rule" id="MF_01659"/>
    </source>
</evidence>
<dbReference type="InterPro" id="IPR012001">
    <property type="entry name" value="Thiamin_PyroP_enz_TPP-bd_dom"/>
</dbReference>
<organism evidence="10 11">
    <name type="scientific">Knoellia sinensis KCTC 19936</name>
    <dbReference type="NCBI Taxonomy" id="1385520"/>
    <lineage>
        <taxon>Bacteria</taxon>
        <taxon>Bacillati</taxon>
        <taxon>Actinomycetota</taxon>
        <taxon>Actinomycetes</taxon>
        <taxon>Micrococcales</taxon>
        <taxon>Intrasporangiaceae</taxon>
        <taxon>Knoellia</taxon>
    </lineage>
</organism>